<gene>
    <name evidence="1" type="ORF">LXD69_14630</name>
</gene>
<name>A0ABY4HK82_9FLAO</name>
<proteinExistence type="predicted"/>
<reference evidence="1" key="2">
    <citation type="submission" date="2022-04" db="EMBL/GenBank/DDBJ databases">
        <title>Complete Genome Sequence of Flavobacterium sediminilitoris YSM-43, Isolated from a Tidal Sediment.</title>
        <authorList>
            <person name="Lee P.A."/>
        </authorList>
    </citation>
    <scope>NUCLEOTIDE SEQUENCE</scope>
    <source>
        <strain evidence="1">YSM-43</strain>
    </source>
</reference>
<dbReference type="Proteomes" id="UP000830454">
    <property type="component" value="Chromosome"/>
</dbReference>
<protein>
    <submittedName>
        <fullName evidence="1">DUF4258 domain-containing protein</fullName>
    </submittedName>
</protein>
<sequence length="128" mass="14828">MKLKFRLAYYLFGLLLGIFFVIKFLGAKADAKGVEFCYLPNCRVLKELRNKPLDYSSEVKTILNENWISLEDIKKTLQYGDVDFSKSNKPYKNGKIYLIEGKTTKDENISVTVINYSSKVLLEKIEKK</sequence>
<evidence type="ECO:0000313" key="1">
    <source>
        <dbReference type="EMBL" id="UOX33269.1"/>
    </source>
</evidence>
<reference evidence="1" key="1">
    <citation type="submission" date="2021-12" db="EMBL/GenBank/DDBJ databases">
        <authorList>
            <person name="Cha I.-T."/>
            <person name="Lee K.-E."/>
            <person name="Park S.-J."/>
        </authorList>
    </citation>
    <scope>NUCLEOTIDE SEQUENCE</scope>
    <source>
        <strain evidence="1">YSM-43</strain>
    </source>
</reference>
<dbReference type="EMBL" id="CP090145">
    <property type="protein sequence ID" value="UOX33269.1"/>
    <property type="molecule type" value="Genomic_DNA"/>
</dbReference>
<evidence type="ECO:0000313" key="2">
    <source>
        <dbReference type="Proteomes" id="UP000830454"/>
    </source>
</evidence>
<organism evidence="1 2">
    <name type="scientific">Flavobacterium sediminilitoris</name>
    <dbReference type="NCBI Taxonomy" id="2024526"/>
    <lineage>
        <taxon>Bacteria</taxon>
        <taxon>Pseudomonadati</taxon>
        <taxon>Bacteroidota</taxon>
        <taxon>Flavobacteriia</taxon>
        <taxon>Flavobacteriales</taxon>
        <taxon>Flavobacteriaceae</taxon>
        <taxon>Flavobacterium</taxon>
    </lineage>
</organism>
<dbReference type="Pfam" id="PF14076">
    <property type="entry name" value="DUF4258"/>
    <property type="match status" value="1"/>
</dbReference>
<keyword evidence="2" id="KW-1185">Reference proteome</keyword>
<dbReference type="RefSeq" id="WP_045967304.1">
    <property type="nucleotide sequence ID" value="NZ_CP090145.1"/>
</dbReference>
<accession>A0ABY4HK82</accession>
<dbReference type="InterPro" id="IPR025354">
    <property type="entry name" value="DUF4258"/>
</dbReference>